<dbReference type="GO" id="GO:0051177">
    <property type="term" value="P:meiotic sister chromatid cohesion"/>
    <property type="evidence" value="ECO:0007669"/>
    <property type="project" value="InterPro"/>
</dbReference>
<feature type="coiled-coil region" evidence="1">
    <location>
        <begin position="339"/>
        <end position="366"/>
    </location>
</feature>
<dbReference type="PANTHER" id="PTHR46740:SF2">
    <property type="entry name" value="PROTEIN DYAD"/>
    <property type="match status" value="1"/>
</dbReference>
<protein>
    <recommendedName>
        <fullName evidence="3">PTC1-like winged helix-turn-helix domain-containing protein</fullName>
    </recommendedName>
</protein>
<dbReference type="EMBL" id="CAMGYJ010000002">
    <property type="protein sequence ID" value="CAI0380884.1"/>
    <property type="molecule type" value="Genomic_DNA"/>
</dbReference>
<comment type="caution">
    <text evidence="4">The sequence shown here is derived from an EMBL/GenBank/DDBJ whole genome shotgun (WGS) entry which is preliminary data.</text>
</comment>
<dbReference type="GO" id="GO:0007131">
    <property type="term" value="P:reciprocal meiotic recombination"/>
    <property type="evidence" value="ECO:0007669"/>
    <property type="project" value="InterPro"/>
</dbReference>
<feature type="compositionally biased region" description="Acidic residues" evidence="2">
    <location>
        <begin position="160"/>
        <end position="172"/>
    </location>
</feature>
<dbReference type="InterPro" id="IPR044221">
    <property type="entry name" value="DYAD/AMEIOTIC1"/>
</dbReference>
<dbReference type="Pfam" id="PF25874">
    <property type="entry name" value="WHD_plant_repro"/>
    <property type="match status" value="1"/>
</dbReference>
<dbReference type="Proteomes" id="UP001154282">
    <property type="component" value="Unassembled WGS sequence"/>
</dbReference>
<feature type="region of interest" description="Disordered" evidence="2">
    <location>
        <begin position="148"/>
        <end position="177"/>
    </location>
</feature>
<feature type="region of interest" description="Disordered" evidence="2">
    <location>
        <begin position="528"/>
        <end position="548"/>
    </location>
</feature>
<name>A0AAV0H7D6_9ROSI</name>
<evidence type="ECO:0000256" key="2">
    <source>
        <dbReference type="SAM" id="MobiDB-lite"/>
    </source>
</evidence>
<reference evidence="4" key="1">
    <citation type="submission" date="2022-08" db="EMBL/GenBank/DDBJ databases">
        <authorList>
            <person name="Gutierrez-Valencia J."/>
        </authorList>
    </citation>
    <scope>NUCLEOTIDE SEQUENCE</scope>
</reference>
<dbReference type="InterPro" id="IPR059080">
    <property type="entry name" value="WHD_PTC1"/>
</dbReference>
<sequence length="654" mass="73200">MLPNRSPDQLKSVRVVMVNDKTRMRVSLRYPSIYSIRAYLNDGTGCSGPEVKHIPMLDEKCIIGAEVAGEALYRRILPDEVAKKKRDWNFWVVPSVASQNFSNLRLNGSSSTKCDGGKALLLSELKTTGIVNWGQRRKVRFMGRHVEDKEEPSDWIGGDDKEDGSEEEEEQSDPAIGEELRKRAKQGKNKNQIVAYRQKINKKKKKKKKKVVKNTIDRWSAERYQLAEVNMLKIMKEEKAGFGNRMLRPVLRAKARRLIGDTGLLDHLLKHMAGKVAPGGEERFRRRHNAEGSMEYWLEKANLLDLRREAGVQDPYWIPPPGWKPGDNPSQDPVCAIQIKKLTEQVEKLKRDMEDLASKKQEEELAIVATPISSVTTLSREQENLLIPLKELFIDLSNKKAKIEEQLTEISESLHVMEEAMATRKRAEEKELEQQQQLEEEGATQLIITQSEEQRWEEGNHSQNSTTLTPMEDRAAKIKRLRSSGFRICKPGVTFLWPDMAAASSPPVQLDGLLARTPSSVSSLSSSITTLAPADSQHSPSPVTRPVAERRGSVAITLTTPTSSSAVPSILCRQGRNSSTTPRTPLINLNEVPLTQNKNLIQVSPGPVTYQRRNHQQSFSAGNMAASSCLPLGVQTWLAIGGGNPASDKECKRG</sequence>
<keyword evidence="1" id="KW-0175">Coiled coil</keyword>
<keyword evidence="5" id="KW-1185">Reference proteome</keyword>
<accession>A0AAV0H7D6</accession>
<evidence type="ECO:0000313" key="4">
    <source>
        <dbReference type="EMBL" id="CAI0380884.1"/>
    </source>
</evidence>
<evidence type="ECO:0000259" key="3">
    <source>
        <dbReference type="Pfam" id="PF25874"/>
    </source>
</evidence>
<dbReference type="PANTHER" id="PTHR46740">
    <property type="entry name" value="PROTEIN DYAD"/>
    <property type="match status" value="1"/>
</dbReference>
<dbReference type="AlphaFoldDB" id="A0AAV0H7D6"/>
<feature type="domain" description="PTC1-like winged helix-turn-helix" evidence="3">
    <location>
        <begin position="218"/>
        <end position="300"/>
    </location>
</feature>
<proteinExistence type="predicted"/>
<organism evidence="4 5">
    <name type="scientific">Linum tenue</name>
    <dbReference type="NCBI Taxonomy" id="586396"/>
    <lineage>
        <taxon>Eukaryota</taxon>
        <taxon>Viridiplantae</taxon>
        <taxon>Streptophyta</taxon>
        <taxon>Embryophyta</taxon>
        <taxon>Tracheophyta</taxon>
        <taxon>Spermatophyta</taxon>
        <taxon>Magnoliopsida</taxon>
        <taxon>eudicotyledons</taxon>
        <taxon>Gunneridae</taxon>
        <taxon>Pentapetalae</taxon>
        <taxon>rosids</taxon>
        <taxon>fabids</taxon>
        <taxon>Malpighiales</taxon>
        <taxon>Linaceae</taxon>
        <taxon>Linum</taxon>
    </lineage>
</organism>
<gene>
    <name evidence="4" type="ORF">LITE_LOCUS2874</name>
</gene>
<feature type="coiled-coil region" evidence="1">
    <location>
        <begin position="400"/>
        <end position="437"/>
    </location>
</feature>
<evidence type="ECO:0000313" key="5">
    <source>
        <dbReference type="Proteomes" id="UP001154282"/>
    </source>
</evidence>
<evidence type="ECO:0000256" key="1">
    <source>
        <dbReference type="SAM" id="Coils"/>
    </source>
</evidence>